<dbReference type="EMBL" id="FWYB01000001">
    <property type="protein sequence ID" value="SMC52560.1"/>
    <property type="molecule type" value="Genomic_DNA"/>
</dbReference>
<protein>
    <submittedName>
        <fullName evidence="2">Uncharacterized protein</fullName>
    </submittedName>
</protein>
<proteinExistence type="predicted"/>
<reference evidence="2 3" key="1">
    <citation type="submission" date="2017-04" db="EMBL/GenBank/DDBJ databases">
        <authorList>
            <person name="Afonso C.L."/>
            <person name="Miller P.J."/>
            <person name="Scott M.A."/>
            <person name="Spackman E."/>
            <person name="Goraichik I."/>
            <person name="Dimitrov K.M."/>
            <person name="Suarez D.L."/>
            <person name="Swayne D.E."/>
        </authorList>
    </citation>
    <scope>NUCLEOTIDE SEQUENCE [LARGE SCALE GENOMIC DNA]</scope>
    <source>
        <strain evidence="2 3">DSM 19625</strain>
    </source>
</reference>
<evidence type="ECO:0000313" key="2">
    <source>
        <dbReference type="EMBL" id="SMC52560.1"/>
    </source>
</evidence>
<feature type="region of interest" description="Disordered" evidence="1">
    <location>
        <begin position="94"/>
        <end position="127"/>
    </location>
</feature>
<dbReference type="RefSeq" id="WP_084286701.1">
    <property type="nucleotide sequence ID" value="NZ_FWYB01000001.1"/>
</dbReference>
<gene>
    <name evidence="2" type="ORF">SAMN04488101_10194</name>
</gene>
<organism evidence="2 3">
    <name type="scientific">Pedobacter nyackensis</name>
    <dbReference type="NCBI Taxonomy" id="475255"/>
    <lineage>
        <taxon>Bacteria</taxon>
        <taxon>Pseudomonadati</taxon>
        <taxon>Bacteroidota</taxon>
        <taxon>Sphingobacteriia</taxon>
        <taxon>Sphingobacteriales</taxon>
        <taxon>Sphingobacteriaceae</taxon>
        <taxon>Pedobacter</taxon>
    </lineage>
</organism>
<dbReference type="STRING" id="475255.SAMN04488101_10194"/>
<evidence type="ECO:0000313" key="3">
    <source>
        <dbReference type="Proteomes" id="UP000192678"/>
    </source>
</evidence>
<dbReference type="AlphaFoldDB" id="A0A1W1ZVW0"/>
<accession>A0A1W1ZVW0</accession>
<name>A0A1W1ZVW0_9SPHI</name>
<keyword evidence="3" id="KW-1185">Reference proteome</keyword>
<sequence>MGYLPEGEAKRRHDERVKAKLDKLKEQRRRARIAKGLPAVSTPEWRKEQMRLYMQNRRAKEREENKDALLAKKKEKEAKKAATAARLLAKLNADRREKRRFARESGKPDFRTKEYRPQPVPKDKPVKPEKLRKIRAVKKTKEEKTMAIRKIDITACVPLKLDAKTTIYVKPGSDTKAIIQRFQNRNN</sequence>
<dbReference type="Proteomes" id="UP000192678">
    <property type="component" value="Unassembled WGS sequence"/>
</dbReference>
<evidence type="ECO:0000256" key="1">
    <source>
        <dbReference type="SAM" id="MobiDB-lite"/>
    </source>
</evidence>